<reference evidence="8 9" key="1">
    <citation type="submission" date="2024-03" db="EMBL/GenBank/DDBJ databases">
        <title>Natural products discovery in diverse microorganisms through a two-stage MS feature dereplication strategy.</title>
        <authorList>
            <person name="Zhang R."/>
        </authorList>
    </citation>
    <scope>NUCLEOTIDE SEQUENCE [LARGE SCALE GENOMIC DNA]</scope>
    <source>
        <strain evidence="8 9">18930</strain>
    </source>
</reference>
<gene>
    <name evidence="8" type="ORF">WDS16_14080</name>
</gene>
<dbReference type="SUPFAM" id="SSF53474">
    <property type="entry name" value="alpha/beta-Hydrolases"/>
    <property type="match status" value="1"/>
</dbReference>
<dbReference type="CDD" id="cd17643">
    <property type="entry name" value="A_NRPS_Cytc1-like"/>
    <property type="match status" value="1"/>
</dbReference>
<dbReference type="InterPro" id="IPR045851">
    <property type="entry name" value="AMP-bd_C_sf"/>
</dbReference>
<keyword evidence="5" id="KW-0045">Antibiotic biosynthesis</keyword>
<dbReference type="Gene3D" id="3.40.50.1820">
    <property type="entry name" value="alpha/beta hydrolase"/>
    <property type="match status" value="1"/>
</dbReference>
<dbReference type="InterPro" id="IPR001031">
    <property type="entry name" value="Thioesterase"/>
</dbReference>
<dbReference type="CDD" id="cd19540">
    <property type="entry name" value="LCL_NRPS-like"/>
    <property type="match status" value="2"/>
</dbReference>
<dbReference type="CDD" id="cd19543">
    <property type="entry name" value="DCL_NRPS"/>
    <property type="match status" value="1"/>
</dbReference>
<dbReference type="SUPFAM" id="SSF56801">
    <property type="entry name" value="Acetyl-CoA synthetase-like"/>
    <property type="match status" value="4"/>
</dbReference>
<dbReference type="Pfam" id="PF00668">
    <property type="entry name" value="Condensation"/>
    <property type="match status" value="4"/>
</dbReference>
<dbReference type="NCBIfam" id="TIGR01733">
    <property type="entry name" value="AA-adenyl-dom"/>
    <property type="match status" value="4"/>
</dbReference>
<dbReference type="Pfam" id="PF00550">
    <property type="entry name" value="PP-binding"/>
    <property type="match status" value="4"/>
</dbReference>
<dbReference type="InterPro" id="IPR000873">
    <property type="entry name" value="AMP-dep_synth/lig_dom"/>
</dbReference>
<evidence type="ECO:0000313" key="9">
    <source>
        <dbReference type="Proteomes" id="UP001432000"/>
    </source>
</evidence>
<name>A0ABZ2PYA9_9NOCA</name>
<dbReference type="Gene3D" id="3.30.559.30">
    <property type="entry name" value="Nonribosomal peptide synthetase, condensation domain"/>
    <property type="match status" value="4"/>
</dbReference>
<dbReference type="NCBIfam" id="NF003417">
    <property type="entry name" value="PRK04813.1"/>
    <property type="match status" value="4"/>
</dbReference>
<accession>A0ABZ2PYA9</accession>
<dbReference type="InterPro" id="IPR001242">
    <property type="entry name" value="Condensation_dom"/>
</dbReference>
<dbReference type="Gene3D" id="3.40.50.12780">
    <property type="entry name" value="N-terminal domain of ligase-like"/>
    <property type="match status" value="1"/>
</dbReference>
<dbReference type="InterPro" id="IPR023213">
    <property type="entry name" value="CAT-like_dom_sf"/>
</dbReference>
<feature type="domain" description="Carrier" evidence="7">
    <location>
        <begin position="1620"/>
        <end position="1695"/>
    </location>
</feature>
<dbReference type="SMART" id="SM00824">
    <property type="entry name" value="PKS_TE"/>
    <property type="match status" value="1"/>
</dbReference>
<dbReference type="Gene3D" id="2.30.38.10">
    <property type="entry name" value="Luciferase, Domain 3"/>
    <property type="match status" value="3"/>
</dbReference>
<dbReference type="Pfam" id="PF00975">
    <property type="entry name" value="Thioesterase"/>
    <property type="match status" value="1"/>
</dbReference>
<sequence length="4597" mass="492123">MSGSGQDVSADRTPARGSARPRRAPRVRRPRIPLLPDLLLTAVELDPSATALSYGGTLLTYAELDSRSSRLARALIGRGLGPDDVVAVAMPRSDLSVQSVWGIAKAGATFLPVDPNYPADRIEHMLSDSGTRFGVTIAEHVHALPSTVEWMVLDDDTTIAEIAELDSSTVLPADRAGSLHAAHGAYMIYTSGSTGKPKGVLVTHAGLNDLAAEMRESFDLTPAARTLHFASPSFDASVFELLMAITAASTMVIAPASVYGGTELAELLRREQVTHAMITPAAMASVDPSGLDDFEMVLSGGEACPPELVSKWAVHRPAGPRRFLNGYGPTEATIMATCSGALESGAPVSIGSPVRGVSGVVLDDRLHPATPGSKGELYLWGPALARGYHGRLALTAERFVANPFTTDGSRMYRTGDIVRWRQSSSVLEYVGRSDFQVKIRGFRIELGEIDAALSMHEGVDFVVTVAREGVGGSAGAGADSGGGAGSAMLVSYVRSVEGEVLSTAELTRFVAGKLPRHMVPTAIVLIDDLPLTPAGKLDRAALPDPVLPAREFRAPESGTQRVVSGVFAELLDLPRVGLDDDFFELGGNSLIATQVVARIGAALDTTVSVRSLFDNSSVVGLAESIDAQGDVGRRTPLTAGPRPDSIPLSLAQRRMWFMNRLEPESAINNLPLAVRLTGKLDVSALAQAVVDVVERHESLRTYYPDTDGVGHQSVLRAEDVAPRLDPIRSAESEIADALREMALTAFDLAAEVPLRARLFEVADEDYVLALVTHHISADGASLAPLTRDLMTAYLSRVDGHEPNWAPLPVQYVDYTLWQQHVLGSSDDPTSPIAMQEAFWRSELASVPAQLDLPTDRPRPAVQSSVGATVEFEISGTTHRALLELAKSKNATFFMVAHAALAVLLARLSNTDDIVVGAPIAGRGDEQLDDLVGMFVNTLPLRTRFDPAETFVDLLARVQESDLDAFGHDAVPFERLVEVLDPERSPSRHPIFQVAMFFQNMAQQSLELPALAVTPLSMDGALAKFDLQFTLAGTDAWDGETGAIAAQILYATALFDQSTVQSIARRYVRLLDAIAADPTELVGDFELVDSVESRVLLQEWNETDRELDFEPTLLSEYDKRVVTHADHVAVVFEGRSLTYREFDAHVDAVARALIDRGVGPEARVAVAIRRSLDLVVGIYAILRAGAAFVPVDPDHPESRVRYILQAAEPFCVLVSGDGDRDLFGDVAVLDVAGLPSIESSRASLADAGRTASLRPDNTAYVIFTSGSTGKPKGVAVSHRAVVNQMAWMRTEYGLSEADLYLQKTATTFDVSLWGFFLPLQVGAALVLATPDGHRDSEYIADLIAEHSITLTDFVPSMLAMFTAHASAARCASLRHVFVIGEAFPIETAEAFRSVSSAGLHNLYGPTEAAVSVTYWEATEADRGSVPIGRPEWNTTAVVLDSRLQVVPAGTAGELYLSGVQLARGYLRRPDLTSDRFVADPFGAPGSRMYRTGDLARWRAGSPGEPGVLEYIGRTDFQVKFRGQRIELGEIEAALLANPSVNQAVVLVVALPTGDHLVAYVVPAPGRSVDDVAARSDLGGVLPSYMIPTAVVVLDEFPLNSSGKLDRKALPQPTFAATEFRAPTTLVEEIVAATFADVLGVDRVGLDDDFFTLGGNSLIATRVVARLGDALDARVPVRLLFEAAGVAALAERIESSVGSGRRAQLTRQVRPAQIPLSLAQQRMWFLNQLDTASAAYNLPVAIRLQGVLDVLALSAAVDDVIDRHESLRTVYPAVDGQARQDIRPAAGLHLTPAAVSESDVEMRLRDLFGRGFDVANEIPVRAELYALGDNDHVLAMVVHHIGSDGYSMGPLARDIVSAYLARASGQSPNWSPLPVQYADYALWQRASLGLESDPESLAAGQLSYWTDKLSGLAPEISLPQDRPRPAVATNIGGTVTTVIDGASVEALDVLAREHNSSLFMAVHTVLAVVLARLSGTDDIAIGTPVAGRGEASLDDVIGMFVNTLVLRTELDLGANFSELLAATREVDLEAFAHADIPFERVVDAVDPERSQARHPLFQVILAFQNMERRAFELPELKVTPVDIDFEVAKFDLQVTLFEAGGTDSNRELSVQIAFAQDLFDRETVVVFADRFVRVLHGVLANPDAAVADVDVFGPGERELVLQRWSGADQVPVAPPVDRTLAARFDETVAASPAAQALVFEDVRLSYGELAQRANRLARALIDSGVGPEAVVAVMLPRSVDLVVAVLAVIASGAGYVPIDPSYPQERIDYVLGDSAPTVVLTWSGRDAAVGSSVAVLDLDTLELDGYSAGPVGDHERTAPLRPSDVAYVIYTSGSTGLPKGVAVPHSAVGRLLDGTDPLFAFGPDDVWTLFHSYAFDFSVWELWGPLLHGGTLVVVDYFTSRSPDLFRQLLIREKVTVLNQTPSAFYQLAEIDRIEGGSELACLRYIIFGGEALELRRLSSWIDRYGDRSPRLVNMYGITETTVHVSHRELDSALVASASGSVVGRPIPGLRIHVLDSRLAPVPRGVAGELYIGGEQLARGYLGKYALTATRFVADPFEGSGSRLYRSGDVARWNTAGELEFVGRADDQVKIRGFRIELGEIESVILELDRVAQVAVIAREDTPGSPRLVAYVVPATGSSLDTDDLREQISAAVPEYMVPAAFVVLDSIPLTVNGKLDRRALPAPTVQTTEFQAPTTEAERVVGDVFADVLGVDRVGIHDSFFALGGDSIMSIQVVSRVKARGLSITARNVFEHKTVAAIAEVATAIDADSSSALAEMAGGGVGSMPVTPIVVQMLGRGPRLGRYTQNLALELPAGIDERGVVATIQAVIDHHDVLRSRLVSVDGISTQHVAERGSVDALALVHRVGVAASVNADGMRELALRETDLAMDRLDPFDGVVLQFVWLDPELVDGEPTRTGRLVIVAHHLVVDGVSWRIIVPDLVKAWIAVSAGQVPVLEPVGTSFRRWAHGLADGAVSDQRRSELAYWEGVLGGPDTPLGSRPFDAAVDVVSTVERVEFELSAGVTDTVLTTVPRLFHGSVSDGLLAAFTLALSGWRQSRGVVDDRAALIRFEGHGREEDAVPGADLSRTVGWFTSIFPVRFDLADIDLDDALSGGAHLGRTVKIVKEALRGVPDRGIGFGQLRYLDPESGARLASESAGQILFNYLGRVGQETVPNEFSGIGWLPAGDLGDLAGAAEPGMSAMATLDINSVVIGDRLTGSLAFPSGLLATEDVRELADLWVRTLGRLDEYCRNEGVGGHTASDFDLVQASSSDIERWEGEYSSVTDVWPLTPLQAGLYFHGGLDDVTSSDAYTVQISLDLGGSVDSDRLHLAAQALVTRHANLRTAFVQDETGIPVQIVVDGVSPQWTEIDLTGEHPDSMASHADVIIAEDKLRGFDLAAPPLLRFTLIRRSNDPEGVTATLVVTNHHVLLDGWSMPLLMQELIFLYATSGDSAHLPRVRPFRNYLAWLGQRDRRASAEAWKLALAPVSEPTMLFAGHSAEAGVGMGEYALTLSEETTTRLSSAASHIGVTLNTMVQAAWGIVLSRLLARRDVAFGATVSGRPADLPGVESMVGLFINTVPVRVSVDPQSTVSQHLSSLQAQQADLLDHHYTGLTEIVEAAGDGANFDTLVVFESYPVDRSAIAEGGSIDGLRLLGVDTADGSHYPLTLVTTVDTRIQIRLKYRRDTIDDGSVTTLAQRLSRVMEQLSEPEVKIGSIDMLDASERIELTTKSSGPAVPPVLLPDLLAEAVERGPDATAVVSGSETVSYRQLDARSSQLARMLLSLGAEADNLIGVALPRSVDSVTSVWGVAKSGGALVPLDPGYPADRVERMVVDSGVRIGVTSTEFVTQLPSGVRWIVLDDPVVQESLASLSAEPVSARERVGYLSPDSAAYVVFTSGSTGVPKGVVVTQAGLANFCAEQVDRYSLTAQSRTLHFASPSFDASMLELLLAVGASSTMVVADASVFGGTDLWDLLVTQRVSHAFVTPAALASVDPLGLVDLQMVVVGGEACSPELVARWAVERGEGRGVREFFNGYGPTETTIMTNISDPLVPGTDVTIGGPVRGMTSLVLDADLSPVPVGVTGELYLAGLQLARGYHRRYGLTAERFVANPFGVGGDRMYRTGDMVRWIGDDTGAPESIEYLGRSDFQVKVRGFRIELGEIDSVLTSYPDVEFAVTVARSGDEGVAGATVLVSYVMPAADADLDLVKVRSWVQERLPRHMVPAQVMVLDELPLTPVGKLDRSALPAPVSVVREFRAPASESEVAVAGVFADVLGVDRVGADDDFFELGGNSLVATRAVAQLRREVAPDIRVQWFFTDRTVHDLARRIDESGSAAAGSVDDSLAVLLPLRRGGDAAPVFCVHPMLGFAWPYAGVVAYLDENRPVFGLQSPGLTTPEAVPASIEEYASRYVDEIRRVRPSGPYHLLGWSLGGVIAHAMAVMLRAADERVTLTMLDSVLHIGLDEFEEELKALLVPAGVLAEGAPVPAVLTAEQAERAAAALVDGPVELTAGQLHSIYSGAVAAPGQINDYAPAEFDRPLLYFTAGSTHPEGVEAAVQWTDHVSEIREVVVAAAHEDMTGPSALAVVGPILDEYLNANDERNG</sequence>
<feature type="region of interest" description="Disordered" evidence="6">
    <location>
        <begin position="1"/>
        <end position="27"/>
    </location>
</feature>
<dbReference type="PROSITE" id="PS00012">
    <property type="entry name" value="PHOSPHOPANTETHEINE"/>
    <property type="match status" value="4"/>
</dbReference>
<evidence type="ECO:0000256" key="3">
    <source>
        <dbReference type="ARBA" id="ARBA00022553"/>
    </source>
</evidence>
<keyword evidence="4" id="KW-0677">Repeat</keyword>
<dbReference type="SMART" id="SM00823">
    <property type="entry name" value="PKS_PP"/>
    <property type="match status" value="4"/>
</dbReference>
<evidence type="ECO:0000256" key="5">
    <source>
        <dbReference type="ARBA" id="ARBA00023194"/>
    </source>
</evidence>
<dbReference type="InterPro" id="IPR006162">
    <property type="entry name" value="Ppantetheine_attach_site"/>
</dbReference>
<evidence type="ECO:0000313" key="8">
    <source>
        <dbReference type="EMBL" id="WXG71511.1"/>
    </source>
</evidence>
<comment type="cofactor">
    <cofactor evidence="1">
        <name>pantetheine 4'-phosphate</name>
        <dbReference type="ChEBI" id="CHEBI:47942"/>
    </cofactor>
</comment>
<dbReference type="Gene3D" id="3.30.559.10">
    <property type="entry name" value="Chloramphenicol acetyltransferase-like domain"/>
    <property type="match status" value="4"/>
</dbReference>
<dbReference type="SUPFAM" id="SSF47336">
    <property type="entry name" value="ACP-like"/>
    <property type="match status" value="4"/>
</dbReference>
<organism evidence="8 9">
    <name type="scientific">Rhodococcus sovatensis</name>
    <dbReference type="NCBI Taxonomy" id="1805840"/>
    <lineage>
        <taxon>Bacteria</taxon>
        <taxon>Bacillati</taxon>
        <taxon>Actinomycetota</taxon>
        <taxon>Actinomycetes</taxon>
        <taxon>Mycobacteriales</taxon>
        <taxon>Nocardiaceae</taxon>
        <taxon>Rhodococcus</taxon>
    </lineage>
</organism>
<dbReference type="InterPro" id="IPR020845">
    <property type="entry name" value="AMP-binding_CS"/>
</dbReference>
<keyword evidence="2" id="KW-0596">Phosphopantetheine</keyword>
<dbReference type="PANTHER" id="PTHR45527:SF14">
    <property type="entry name" value="PLIPASTATIN SYNTHASE SUBUNIT B"/>
    <property type="match status" value="1"/>
</dbReference>
<evidence type="ECO:0000256" key="2">
    <source>
        <dbReference type="ARBA" id="ARBA00022450"/>
    </source>
</evidence>
<evidence type="ECO:0000256" key="4">
    <source>
        <dbReference type="ARBA" id="ARBA00022737"/>
    </source>
</evidence>
<keyword evidence="9" id="KW-1185">Reference proteome</keyword>
<dbReference type="Gene3D" id="3.30.300.30">
    <property type="match status" value="4"/>
</dbReference>
<dbReference type="InterPro" id="IPR010071">
    <property type="entry name" value="AA_adenyl_dom"/>
</dbReference>
<dbReference type="PROSITE" id="PS50075">
    <property type="entry name" value="CARRIER"/>
    <property type="match status" value="4"/>
</dbReference>
<proteinExistence type="predicted"/>
<dbReference type="Pfam" id="PF13193">
    <property type="entry name" value="AMP-binding_C"/>
    <property type="match status" value="3"/>
</dbReference>
<dbReference type="CDD" id="cd17646">
    <property type="entry name" value="A_NRPS_AB3403-like"/>
    <property type="match status" value="1"/>
</dbReference>
<dbReference type="InterPro" id="IPR009081">
    <property type="entry name" value="PP-bd_ACP"/>
</dbReference>
<evidence type="ECO:0000256" key="1">
    <source>
        <dbReference type="ARBA" id="ARBA00001957"/>
    </source>
</evidence>
<dbReference type="InterPro" id="IPR020806">
    <property type="entry name" value="PKS_PP-bd"/>
</dbReference>
<feature type="domain" description="Carrier" evidence="7">
    <location>
        <begin position="4253"/>
        <end position="4328"/>
    </location>
</feature>
<dbReference type="InterPro" id="IPR036736">
    <property type="entry name" value="ACP-like_sf"/>
</dbReference>
<dbReference type="InterPro" id="IPR042099">
    <property type="entry name" value="ANL_N_sf"/>
</dbReference>
<dbReference type="NCBIfam" id="TIGR01720">
    <property type="entry name" value="NRPS-para261"/>
    <property type="match status" value="1"/>
</dbReference>
<keyword evidence="3" id="KW-0597">Phosphoprotein</keyword>
<dbReference type="InterPro" id="IPR025110">
    <property type="entry name" value="AMP-bd_C"/>
</dbReference>
<dbReference type="PROSITE" id="PS00455">
    <property type="entry name" value="AMP_BINDING"/>
    <property type="match status" value="4"/>
</dbReference>
<dbReference type="Pfam" id="PF00501">
    <property type="entry name" value="AMP-binding"/>
    <property type="match status" value="4"/>
</dbReference>
<evidence type="ECO:0000259" key="7">
    <source>
        <dbReference type="PROSITE" id="PS50075"/>
    </source>
</evidence>
<dbReference type="RefSeq" id="WP_338893212.1">
    <property type="nucleotide sequence ID" value="NZ_CP147846.1"/>
</dbReference>
<protein>
    <submittedName>
        <fullName evidence="8">Amino acid adenylation domain-containing protein</fullName>
    </submittedName>
</protein>
<dbReference type="PANTHER" id="PTHR45527">
    <property type="entry name" value="NONRIBOSOMAL PEPTIDE SYNTHETASE"/>
    <property type="match status" value="1"/>
</dbReference>
<dbReference type="CDD" id="cd05930">
    <property type="entry name" value="A_NRPS"/>
    <property type="match status" value="1"/>
</dbReference>
<dbReference type="Gene3D" id="1.10.1200.10">
    <property type="entry name" value="ACP-like"/>
    <property type="match status" value="3"/>
</dbReference>
<dbReference type="Gene3D" id="3.40.50.980">
    <property type="match status" value="6"/>
</dbReference>
<dbReference type="EMBL" id="CP147846">
    <property type="protein sequence ID" value="WXG71511.1"/>
    <property type="molecule type" value="Genomic_DNA"/>
</dbReference>
<dbReference type="InterPro" id="IPR020802">
    <property type="entry name" value="TesA-like"/>
</dbReference>
<dbReference type="InterPro" id="IPR029058">
    <property type="entry name" value="AB_hydrolase_fold"/>
</dbReference>
<feature type="domain" description="Carrier" evidence="7">
    <location>
        <begin position="2691"/>
        <end position="2765"/>
    </location>
</feature>
<dbReference type="SUPFAM" id="SSF52777">
    <property type="entry name" value="CoA-dependent acyltransferases"/>
    <property type="match status" value="8"/>
</dbReference>
<evidence type="ECO:0000256" key="6">
    <source>
        <dbReference type="SAM" id="MobiDB-lite"/>
    </source>
</evidence>
<feature type="domain" description="Carrier" evidence="7">
    <location>
        <begin position="554"/>
        <end position="629"/>
    </location>
</feature>
<dbReference type="Proteomes" id="UP001432000">
    <property type="component" value="Chromosome"/>
</dbReference>
<dbReference type="InterPro" id="IPR010060">
    <property type="entry name" value="NRPS_synth"/>
</dbReference>